<keyword evidence="5 8" id="KW-0521">NADP</keyword>
<dbReference type="GO" id="GO:0004146">
    <property type="term" value="F:dihydrofolate reductase activity"/>
    <property type="evidence" value="ECO:0007669"/>
    <property type="project" value="UniProtKB-EC"/>
</dbReference>
<dbReference type="CDD" id="cd00209">
    <property type="entry name" value="DHFR"/>
    <property type="match status" value="1"/>
</dbReference>
<comment type="pathway">
    <text evidence="1 8">Cofactor biosynthesis; tetrahydrofolate biosynthesis; 5,6,7,8-tetrahydrofolate from 7,8-dihydrofolate: step 1/1.</text>
</comment>
<dbReference type="InterPro" id="IPR012259">
    <property type="entry name" value="DHFR"/>
</dbReference>
<dbReference type="FunFam" id="3.40.430.10:FF:000001">
    <property type="entry name" value="Dihydrofolate reductase"/>
    <property type="match status" value="1"/>
</dbReference>
<name>A0A5J5GEV3_9BACL</name>
<evidence type="ECO:0000256" key="9">
    <source>
        <dbReference type="RuleBase" id="RU004474"/>
    </source>
</evidence>
<dbReference type="GO" id="GO:0046655">
    <property type="term" value="P:folic acid metabolic process"/>
    <property type="evidence" value="ECO:0007669"/>
    <property type="project" value="TreeGrafter"/>
</dbReference>
<protein>
    <recommendedName>
        <fullName evidence="3 8">Dihydrofolate reductase</fullName>
        <ecNumber evidence="3 8">1.5.1.3</ecNumber>
    </recommendedName>
</protein>
<comment type="function">
    <text evidence="7 8">Key enzyme in folate metabolism. Catalyzes an essential reaction for de novo glycine and purine synthesis, and for DNA precursor synthesis.</text>
</comment>
<evidence type="ECO:0000313" key="11">
    <source>
        <dbReference type="EMBL" id="KAA9006530.1"/>
    </source>
</evidence>
<dbReference type="Proteomes" id="UP000367750">
    <property type="component" value="Unassembled WGS sequence"/>
</dbReference>
<proteinExistence type="inferred from homology"/>
<dbReference type="InterPro" id="IPR024072">
    <property type="entry name" value="DHFR-like_dom_sf"/>
</dbReference>
<accession>A0A5J5GEV3</accession>
<dbReference type="UniPathway" id="UPA00077">
    <property type="reaction ID" value="UER00158"/>
</dbReference>
<evidence type="ECO:0000256" key="7">
    <source>
        <dbReference type="ARBA" id="ARBA00025067"/>
    </source>
</evidence>
<gene>
    <name evidence="11" type="ORF">F4V43_06195</name>
</gene>
<evidence type="ECO:0000256" key="2">
    <source>
        <dbReference type="ARBA" id="ARBA00009539"/>
    </source>
</evidence>
<dbReference type="SUPFAM" id="SSF53597">
    <property type="entry name" value="Dihydrofolate reductase-like"/>
    <property type="match status" value="1"/>
</dbReference>
<keyword evidence="12" id="KW-1185">Reference proteome</keyword>
<feature type="domain" description="DHFR" evidence="10">
    <location>
        <begin position="2"/>
        <end position="161"/>
    </location>
</feature>
<dbReference type="InterPro" id="IPR017925">
    <property type="entry name" value="DHFR_CS"/>
</dbReference>
<dbReference type="PROSITE" id="PS51330">
    <property type="entry name" value="DHFR_2"/>
    <property type="match status" value="1"/>
</dbReference>
<dbReference type="PROSITE" id="PS00075">
    <property type="entry name" value="DHFR_1"/>
    <property type="match status" value="1"/>
</dbReference>
<evidence type="ECO:0000259" key="10">
    <source>
        <dbReference type="PROSITE" id="PS51330"/>
    </source>
</evidence>
<keyword evidence="6 8" id="KW-0560">Oxidoreductase</keyword>
<dbReference type="PRINTS" id="PR00070">
    <property type="entry name" value="DHFR"/>
</dbReference>
<evidence type="ECO:0000256" key="8">
    <source>
        <dbReference type="PIRNR" id="PIRNR000194"/>
    </source>
</evidence>
<evidence type="ECO:0000256" key="3">
    <source>
        <dbReference type="ARBA" id="ARBA00012856"/>
    </source>
</evidence>
<evidence type="ECO:0000256" key="5">
    <source>
        <dbReference type="ARBA" id="ARBA00022857"/>
    </source>
</evidence>
<keyword evidence="4 8" id="KW-0554">One-carbon metabolism</keyword>
<dbReference type="PANTHER" id="PTHR48069">
    <property type="entry name" value="DIHYDROFOLATE REDUCTASE"/>
    <property type="match status" value="1"/>
</dbReference>
<organism evidence="11 12">
    <name type="scientific">Paenibacillus spiritus</name>
    <dbReference type="NCBI Taxonomy" id="2496557"/>
    <lineage>
        <taxon>Bacteria</taxon>
        <taxon>Bacillati</taxon>
        <taxon>Bacillota</taxon>
        <taxon>Bacilli</taxon>
        <taxon>Bacillales</taxon>
        <taxon>Paenibacillaceae</taxon>
        <taxon>Paenibacillus</taxon>
    </lineage>
</organism>
<dbReference type="GO" id="GO:0070401">
    <property type="term" value="F:NADP+ binding"/>
    <property type="evidence" value="ECO:0007669"/>
    <property type="project" value="UniProtKB-ARBA"/>
</dbReference>
<dbReference type="GO" id="GO:0005829">
    <property type="term" value="C:cytosol"/>
    <property type="evidence" value="ECO:0007669"/>
    <property type="project" value="TreeGrafter"/>
</dbReference>
<comment type="caution">
    <text evidence="11">The sequence shown here is derived from an EMBL/GenBank/DDBJ whole genome shotgun (WGS) entry which is preliminary data.</text>
</comment>
<dbReference type="GO" id="GO:0006730">
    <property type="term" value="P:one-carbon metabolic process"/>
    <property type="evidence" value="ECO:0007669"/>
    <property type="project" value="UniProtKB-KW"/>
</dbReference>
<dbReference type="PIRSF" id="PIRSF000194">
    <property type="entry name" value="DHFR"/>
    <property type="match status" value="1"/>
</dbReference>
<evidence type="ECO:0000256" key="4">
    <source>
        <dbReference type="ARBA" id="ARBA00022563"/>
    </source>
</evidence>
<dbReference type="EC" id="1.5.1.3" evidence="3 8"/>
<dbReference type="RefSeq" id="WP_150457360.1">
    <property type="nucleotide sequence ID" value="NZ_VYKK01000005.1"/>
</dbReference>
<dbReference type="PANTHER" id="PTHR48069:SF3">
    <property type="entry name" value="DIHYDROFOLATE REDUCTASE"/>
    <property type="match status" value="1"/>
</dbReference>
<dbReference type="Pfam" id="PF00186">
    <property type="entry name" value="DHFR_1"/>
    <property type="match status" value="1"/>
</dbReference>
<evidence type="ECO:0000313" key="12">
    <source>
        <dbReference type="Proteomes" id="UP000367750"/>
    </source>
</evidence>
<dbReference type="GO" id="GO:0046452">
    <property type="term" value="P:dihydrofolate metabolic process"/>
    <property type="evidence" value="ECO:0007669"/>
    <property type="project" value="TreeGrafter"/>
</dbReference>
<dbReference type="InterPro" id="IPR001796">
    <property type="entry name" value="DHFR_dom"/>
</dbReference>
<reference evidence="11 12" key="1">
    <citation type="submission" date="2019-09" db="EMBL/GenBank/DDBJ databases">
        <title>Bacillus ochoae sp. nov., Paenibacillus whitsoniae sp. nov., Paenibacillus spiritus sp. nov. Isolated from the Mars Exploration Rover during spacecraft assembly.</title>
        <authorList>
            <person name="Seuylemezian A."/>
            <person name="Vaishampayan P."/>
        </authorList>
    </citation>
    <scope>NUCLEOTIDE SEQUENCE [LARGE SCALE GENOMIC DNA]</scope>
    <source>
        <strain evidence="11 12">MER_111</strain>
    </source>
</reference>
<dbReference type="AlphaFoldDB" id="A0A5J5GEV3"/>
<dbReference type="EMBL" id="VYKK01000005">
    <property type="protein sequence ID" value="KAA9006530.1"/>
    <property type="molecule type" value="Genomic_DNA"/>
</dbReference>
<dbReference type="GO" id="GO:0046654">
    <property type="term" value="P:tetrahydrofolate biosynthetic process"/>
    <property type="evidence" value="ECO:0007669"/>
    <property type="project" value="UniProtKB-UniPathway"/>
</dbReference>
<evidence type="ECO:0000256" key="1">
    <source>
        <dbReference type="ARBA" id="ARBA00004903"/>
    </source>
</evidence>
<dbReference type="Gene3D" id="3.40.430.10">
    <property type="entry name" value="Dihydrofolate Reductase, subunit A"/>
    <property type="match status" value="1"/>
</dbReference>
<evidence type="ECO:0000256" key="6">
    <source>
        <dbReference type="ARBA" id="ARBA00023002"/>
    </source>
</evidence>
<comment type="similarity">
    <text evidence="2 8 9">Belongs to the dihydrofolate reductase family.</text>
</comment>
<sequence length="163" mass="18927">METTLIWAMDRNGLIGRENGMPWSIPRDFAFFKERTMGKTMLMGRKTWESLGSRPLPGRRSIILTRDPDYRAEGAQVAASTEEALKLAKGSDELMVIGGAEIYRLTLPYADRLVVTRIDHEFEGDTYFPEVDWSEWKEVSSEQGIRDEKNPYDYRFMVYERSE</sequence>
<comment type="catalytic activity">
    <reaction evidence="8">
        <text>(6S)-5,6,7,8-tetrahydrofolate + NADP(+) = 7,8-dihydrofolate + NADPH + H(+)</text>
        <dbReference type="Rhea" id="RHEA:15009"/>
        <dbReference type="ChEBI" id="CHEBI:15378"/>
        <dbReference type="ChEBI" id="CHEBI:57451"/>
        <dbReference type="ChEBI" id="CHEBI:57453"/>
        <dbReference type="ChEBI" id="CHEBI:57783"/>
        <dbReference type="ChEBI" id="CHEBI:58349"/>
        <dbReference type="EC" id="1.5.1.3"/>
    </reaction>
</comment>
<dbReference type="OrthoDB" id="9804315at2"/>